<sequence length="212" mass="23530">MNKPVFPFGLLTCTDCSATLSGRASWQVVFLLQSSFNCSNRASVRPGDIIRIHRRAFGMSERHRNDCQDNPAHKHLCVHKSRKQCRNTVGTGRPGFFLSLFRFDVSQKGRESVCRGVGIYLWLVGNDSSVQLIHFLKLRKLLCTNCDFNATAGSIAQRPSGQWSGASGKREIKVVVSRPDMGFGDARTPSQANGSKIFEFQTTDSDSSARLI</sequence>
<accession>A0AAD7F454</accession>
<gene>
    <name evidence="1" type="ORF">DFH08DRAFT_271690</name>
</gene>
<comment type="caution">
    <text evidence="1">The sequence shown here is derived from an EMBL/GenBank/DDBJ whole genome shotgun (WGS) entry which is preliminary data.</text>
</comment>
<keyword evidence="2" id="KW-1185">Reference proteome</keyword>
<evidence type="ECO:0000313" key="1">
    <source>
        <dbReference type="EMBL" id="KAJ7364329.1"/>
    </source>
</evidence>
<organism evidence="1 2">
    <name type="scientific">Mycena albidolilacea</name>
    <dbReference type="NCBI Taxonomy" id="1033008"/>
    <lineage>
        <taxon>Eukaryota</taxon>
        <taxon>Fungi</taxon>
        <taxon>Dikarya</taxon>
        <taxon>Basidiomycota</taxon>
        <taxon>Agaricomycotina</taxon>
        <taxon>Agaricomycetes</taxon>
        <taxon>Agaricomycetidae</taxon>
        <taxon>Agaricales</taxon>
        <taxon>Marasmiineae</taxon>
        <taxon>Mycenaceae</taxon>
        <taxon>Mycena</taxon>
    </lineage>
</organism>
<dbReference type="EMBL" id="JARIHO010000003">
    <property type="protein sequence ID" value="KAJ7364329.1"/>
    <property type="molecule type" value="Genomic_DNA"/>
</dbReference>
<evidence type="ECO:0000313" key="2">
    <source>
        <dbReference type="Proteomes" id="UP001218218"/>
    </source>
</evidence>
<reference evidence="1" key="1">
    <citation type="submission" date="2023-03" db="EMBL/GenBank/DDBJ databases">
        <title>Massive genome expansion in bonnet fungi (Mycena s.s.) driven by repeated elements and novel gene families across ecological guilds.</title>
        <authorList>
            <consortium name="Lawrence Berkeley National Laboratory"/>
            <person name="Harder C.B."/>
            <person name="Miyauchi S."/>
            <person name="Viragh M."/>
            <person name="Kuo A."/>
            <person name="Thoen E."/>
            <person name="Andreopoulos B."/>
            <person name="Lu D."/>
            <person name="Skrede I."/>
            <person name="Drula E."/>
            <person name="Henrissat B."/>
            <person name="Morin E."/>
            <person name="Kohler A."/>
            <person name="Barry K."/>
            <person name="LaButti K."/>
            <person name="Morin E."/>
            <person name="Salamov A."/>
            <person name="Lipzen A."/>
            <person name="Mereny Z."/>
            <person name="Hegedus B."/>
            <person name="Baldrian P."/>
            <person name="Stursova M."/>
            <person name="Weitz H."/>
            <person name="Taylor A."/>
            <person name="Grigoriev I.V."/>
            <person name="Nagy L.G."/>
            <person name="Martin F."/>
            <person name="Kauserud H."/>
        </authorList>
    </citation>
    <scope>NUCLEOTIDE SEQUENCE</scope>
    <source>
        <strain evidence="1">CBHHK002</strain>
    </source>
</reference>
<name>A0AAD7F454_9AGAR</name>
<proteinExistence type="predicted"/>
<dbReference type="Proteomes" id="UP001218218">
    <property type="component" value="Unassembled WGS sequence"/>
</dbReference>
<dbReference type="AlphaFoldDB" id="A0AAD7F454"/>
<protein>
    <submittedName>
        <fullName evidence="1">Uncharacterized protein</fullName>
    </submittedName>
</protein>